<dbReference type="Pfam" id="PF20414">
    <property type="entry name" value="DUF6698"/>
    <property type="match status" value="1"/>
</dbReference>
<feature type="compositionally biased region" description="Low complexity" evidence="1">
    <location>
        <begin position="428"/>
        <end position="445"/>
    </location>
</feature>
<evidence type="ECO:0000313" key="3">
    <source>
        <dbReference type="Proteomes" id="UP001195769"/>
    </source>
</evidence>
<feature type="compositionally biased region" description="Polar residues" evidence="1">
    <location>
        <begin position="50"/>
        <end position="59"/>
    </location>
</feature>
<dbReference type="RefSeq" id="XP_041234485.1">
    <property type="nucleotide sequence ID" value="XM_041365936.1"/>
</dbReference>
<keyword evidence="3" id="KW-1185">Reference proteome</keyword>
<accession>A0AAD4HSW1</accession>
<feature type="region of interest" description="Disordered" evidence="1">
    <location>
        <begin position="1"/>
        <end position="59"/>
    </location>
</feature>
<dbReference type="AlphaFoldDB" id="A0AAD4HSW1"/>
<sequence>MSAHRSSSAATRLLTPSELDSGSESELASSLDASSPPTQDPKAKSKAKHNNTVNNQRKGSITAREQCLHFARWIPRAIDMFCSLTDTFRIAMLMEEEEASKVSGHSEDEDVKAQRDQVLSYVGKDAQERHMRNYSKILLGAPYLRKLAHGNVKQQTELHAILTEKMQVIMGQARSDDASHLKNCVAQYAAPDPSDKGLEPPIYADNKSRALLGVNHPQLAAMLCPIKHAKAYHEDPKKVQAELQNGVIRIHSAAWPAFIYEGTPPGKDFDPDNVQEGFSKGYYLKRVFRHIFTSPSSALVPDGEIIPSRGCNAKLHGMEKVEPEHIAYAFVQSRFSIATRDKWHETDGCYKYNEAYTRFIKAIREAPDQTWAESLLQWWNQTVFGNKHGLIVIDLTEDDEDDDLVVMQRQHEMRMVAVHQKTRLPENAAATPAAAVAEDTAVPPTSMRQSKAADPPIPPLASPSATPSSIDPESLK</sequence>
<dbReference type="EMBL" id="JABBWK010000001">
    <property type="protein sequence ID" value="KAG1908910.1"/>
    <property type="molecule type" value="Genomic_DNA"/>
</dbReference>
<comment type="caution">
    <text evidence="2">The sequence shown here is derived from an EMBL/GenBank/DDBJ whole genome shotgun (WGS) entry which is preliminary data.</text>
</comment>
<reference evidence="2" key="1">
    <citation type="journal article" date="2020" name="New Phytol.">
        <title>Comparative genomics reveals dynamic genome evolution in host specialist ectomycorrhizal fungi.</title>
        <authorList>
            <person name="Lofgren L.A."/>
            <person name="Nguyen N.H."/>
            <person name="Vilgalys R."/>
            <person name="Ruytinx J."/>
            <person name="Liao H.L."/>
            <person name="Branco S."/>
            <person name="Kuo A."/>
            <person name="LaButti K."/>
            <person name="Lipzen A."/>
            <person name="Andreopoulos W."/>
            <person name="Pangilinan J."/>
            <person name="Riley R."/>
            <person name="Hundley H."/>
            <person name="Na H."/>
            <person name="Barry K."/>
            <person name="Grigoriev I.V."/>
            <person name="Stajich J.E."/>
            <person name="Kennedy P.G."/>
        </authorList>
    </citation>
    <scope>NUCLEOTIDE SEQUENCE</scope>
    <source>
        <strain evidence="2">FC203</strain>
    </source>
</reference>
<dbReference type="GeneID" id="64660234"/>
<evidence type="ECO:0000256" key="1">
    <source>
        <dbReference type="SAM" id="MobiDB-lite"/>
    </source>
</evidence>
<organism evidence="2 3">
    <name type="scientific">Suillus fuscotomentosus</name>
    <dbReference type="NCBI Taxonomy" id="1912939"/>
    <lineage>
        <taxon>Eukaryota</taxon>
        <taxon>Fungi</taxon>
        <taxon>Dikarya</taxon>
        <taxon>Basidiomycota</taxon>
        <taxon>Agaricomycotina</taxon>
        <taxon>Agaricomycetes</taxon>
        <taxon>Agaricomycetidae</taxon>
        <taxon>Boletales</taxon>
        <taxon>Suillineae</taxon>
        <taxon>Suillaceae</taxon>
        <taxon>Suillus</taxon>
    </lineage>
</organism>
<proteinExistence type="predicted"/>
<gene>
    <name evidence="2" type="ORF">F5891DRAFT_1180475</name>
</gene>
<dbReference type="InterPro" id="IPR046521">
    <property type="entry name" value="DUF6698"/>
</dbReference>
<protein>
    <submittedName>
        <fullName evidence="2">Uncharacterized protein</fullName>
    </submittedName>
</protein>
<dbReference type="Proteomes" id="UP001195769">
    <property type="component" value="Unassembled WGS sequence"/>
</dbReference>
<name>A0AAD4HSW1_9AGAM</name>
<feature type="compositionally biased region" description="Low complexity" evidence="1">
    <location>
        <begin position="16"/>
        <end position="37"/>
    </location>
</feature>
<feature type="region of interest" description="Disordered" evidence="1">
    <location>
        <begin position="424"/>
        <end position="476"/>
    </location>
</feature>
<evidence type="ECO:0000313" key="2">
    <source>
        <dbReference type="EMBL" id="KAG1908910.1"/>
    </source>
</evidence>
<feature type="compositionally biased region" description="Polar residues" evidence="1">
    <location>
        <begin position="1"/>
        <end position="10"/>
    </location>
</feature>